<gene>
    <name evidence="3" type="ORF">E1A91_A03G127300v1</name>
</gene>
<organism evidence="3 4">
    <name type="scientific">Gossypium mustelinum</name>
    <name type="common">Cotton</name>
    <name type="synonym">Gossypium caicoense</name>
    <dbReference type="NCBI Taxonomy" id="34275"/>
    <lineage>
        <taxon>Eukaryota</taxon>
        <taxon>Viridiplantae</taxon>
        <taxon>Streptophyta</taxon>
        <taxon>Embryophyta</taxon>
        <taxon>Tracheophyta</taxon>
        <taxon>Spermatophyta</taxon>
        <taxon>Magnoliopsida</taxon>
        <taxon>eudicotyledons</taxon>
        <taxon>Gunneridae</taxon>
        <taxon>Pentapetalae</taxon>
        <taxon>rosids</taxon>
        <taxon>malvids</taxon>
        <taxon>Malvales</taxon>
        <taxon>Malvaceae</taxon>
        <taxon>Malvoideae</taxon>
        <taxon>Gossypium</taxon>
    </lineage>
</organism>
<dbReference type="Pfam" id="PF19031">
    <property type="entry name" value="Intu_longin_1"/>
    <property type="match status" value="1"/>
</dbReference>
<name>A0A5D2ZVM8_GOSMU</name>
<dbReference type="EMBL" id="CM017638">
    <property type="protein sequence ID" value="TYJ43045.1"/>
    <property type="molecule type" value="Genomic_DNA"/>
</dbReference>
<evidence type="ECO:0000256" key="1">
    <source>
        <dbReference type="ARBA" id="ARBA00005352"/>
    </source>
</evidence>
<accession>A0A5D2ZVM8</accession>
<evidence type="ECO:0000313" key="3">
    <source>
        <dbReference type="EMBL" id="TYJ43045.1"/>
    </source>
</evidence>
<comment type="similarity">
    <text evidence="1">Belongs to the CCZ1 family.</text>
</comment>
<dbReference type="PANTHER" id="PTHR13056">
    <property type="entry name" value="VACUOLAR FUSION PROTEIN CCZ1 HOMOLOG-RELATED"/>
    <property type="match status" value="1"/>
</dbReference>
<keyword evidence="4" id="KW-1185">Reference proteome</keyword>
<feature type="domain" description="CCZ1/INTU/HSP4 first Longin" evidence="2">
    <location>
        <begin position="16"/>
        <end position="125"/>
    </location>
</feature>
<dbReference type="InterPro" id="IPR013176">
    <property type="entry name" value="Ccz1"/>
</dbReference>
<proteinExistence type="inferred from homology"/>
<sequence>MGLSSIGTATEGMQLCIFDLRRGQHEGQELDKILYFFPPDLPFSTQLSVVGLSEGLITFTRIFSPEAACEVIEAERHSHVFYEAEPDIWMVMIVEKSKEPEAIWRIDALREVLKEIHSLFIMFHGSIRALLDKEPGGGLTRAHLYPFIMDYLRDFLVGKKLLLPSFCDCLKERRTVQMLTVGREAAIEVQTLVRLLESSAGNAQCSSLILFQDLLVSTTLSPEDTVNLFTYAVLRLTPLVLSSGARSWSYLRKGNTSSHVTAGSTLAPSGSVSEQFYGSQDTSPAGDNRYCVVRPLQHDKWSKGKDGFLITDIWGVDAGRSDVTTPIVWLQHTEERMYLCAYQYKSLTLILLIPLSSILNGEQGVSTVKQQLLENASLKILKVEEKLSKGWGGENAYHVSGYRYLIVDGNRDISRASPPAKVTTLTKESLLALNRLREEVDAEKSRSKWDNPGRDKDLEVSIRAKNNAWAIARIIGGKELFMVLEKANETLLYASDAVEKFSNRYCSGAFSLD</sequence>
<evidence type="ECO:0000259" key="2">
    <source>
        <dbReference type="Pfam" id="PF19031"/>
    </source>
</evidence>
<reference evidence="3 4" key="1">
    <citation type="submission" date="2019-07" db="EMBL/GenBank/DDBJ databases">
        <title>WGS assembly of Gossypium mustelinum.</title>
        <authorList>
            <person name="Chen Z.J."/>
            <person name="Sreedasyam A."/>
            <person name="Ando A."/>
            <person name="Song Q."/>
            <person name="De L."/>
            <person name="Hulse-Kemp A."/>
            <person name="Ding M."/>
            <person name="Ye W."/>
            <person name="Kirkbride R."/>
            <person name="Jenkins J."/>
            <person name="Plott C."/>
            <person name="Lovell J."/>
            <person name="Lin Y.-M."/>
            <person name="Vaughn R."/>
            <person name="Liu B."/>
            <person name="Li W."/>
            <person name="Simpson S."/>
            <person name="Scheffler B."/>
            <person name="Saski C."/>
            <person name="Grover C."/>
            <person name="Hu G."/>
            <person name="Conover J."/>
            <person name="Carlson J."/>
            <person name="Shu S."/>
            <person name="Boston L."/>
            <person name="Williams M."/>
            <person name="Peterson D."/>
            <person name="Mcgee K."/>
            <person name="Jones D."/>
            <person name="Wendel J."/>
            <person name="Stelly D."/>
            <person name="Grimwood J."/>
            <person name="Schmutz J."/>
        </authorList>
    </citation>
    <scope>NUCLEOTIDE SEQUENCE [LARGE SCALE GENOMIC DNA]</scope>
    <source>
        <strain evidence="3">1408120.09</strain>
    </source>
</reference>
<evidence type="ECO:0000313" key="4">
    <source>
        <dbReference type="Proteomes" id="UP000323597"/>
    </source>
</evidence>
<dbReference type="AlphaFoldDB" id="A0A5D2ZVM8"/>
<protein>
    <recommendedName>
        <fullName evidence="2">CCZ1/INTU/HSP4 first Longin domain-containing protein</fullName>
    </recommendedName>
</protein>
<dbReference type="GO" id="GO:0035658">
    <property type="term" value="C:Mon1-Ccz1 complex"/>
    <property type="evidence" value="ECO:0007669"/>
    <property type="project" value="InterPro"/>
</dbReference>
<dbReference type="Proteomes" id="UP000323597">
    <property type="component" value="Chromosome A03"/>
</dbReference>
<dbReference type="GO" id="GO:0016192">
    <property type="term" value="P:vesicle-mediated transport"/>
    <property type="evidence" value="ECO:0007669"/>
    <property type="project" value="InterPro"/>
</dbReference>
<dbReference type="InterPro" id="IPR043987">
    <property type="entry name" value="CCZ1/INTU/HSP4_longin_1"/>
</dbReference>
<dbReference type="PANTHER" id="PTHR13056:SF0">
    <property type="entry name" value="VACUOLAR FUSION PROTEIN CCZ1 HOMOLOG-RELATED"/>
    <property type="match status" value="1"/>
</dbReference>